<dbReference type="SUPFAM" id="SSF46626">
    <property type="entry name" value="Cytochrome c"/>
    <property type="match status" value="1"/>
</dbReference>
<keyword evidence="9 16" id="KW-0249">Electron transport</keyword>
<dbReference type="PROSITE" id="PS51007">
    <property type="entry name" value="CYTC"/>
    <property type="match status" value="1"/>
</dbReference>
<dbReference type="InterPro" id="IPR045187">
    <property type="entry name" value="CcO_II"/>
</dbReference>
<organism evidence="18 19">
    <name type="scientific">Legionella geestiana</name>
    <dbReference type="NCBI Taxonomy" id="45065"/>
    <lineage>
        <taxon>Bacteria</taxon>
        <taxon>Pseudomonadati</taxon>
        <taxon>Pseudomonadota</taxon>
        <taxon>Gammaproteobacteria</taxon>
        <taxon>Legionellales</taxon>
        <taxon>Legionellaceae</taxon>
        <taxon>Legionella</taxon>
    </lineage>
</organism>
<evidence type="ECO:0000256" key="14">
    <source>
        <dbReference type="ARBA" id="ARBA00024688"/>
    </source>
</evidence>
<evidence type="ECO:0000313" key="18">
    <source>
        <dbReference type="EMBL" id="KTD03191.1"/>
    </source>
</evidence>
<dbReference type="Gene3D" id="1.10.287.90">
    <property type="match status" value="1"/>
</dbReference>
<dbReference type="GO" id="GO:0005507">
    <property type="term" value="F:copper ion binding"/>
    <property type="evidence" value="ECO:0007669"/>
    <property type="project" value="InterPro"/>
</dbReference>
<keyword evidence="8" id="KW-1278">Translocase</keyword>
<dbReference type="STRING" id="45065.Lgee_0542"/>
<dbReference type="Pfam" id="PF00116">
    <property type="entry name" value="COX2"/>
    <property type="match status" value="1"/>
</dbReference>
<evidence type="ECO:0000256" key="8">
    <source>
        <dbReference type="ARBA" id="ARBA00022967"/>
    </source>
</evidence>
<accession>A0A0W0U6J9</accession>
<evidence type="ECO:0000256" key="12">
    <source>
        <dbReference type="ARBA" id="ARBA00023008"/>
    </source>
</evidence>
<comment type="catalytic activity">
    <reaction evidence="15 17">
        <text>4 Fe(II)-[cytochrome c] + O2 + 8 H(+)(in) = 4 Fe(III)-[cytochrome c] + 2 H2O + 4 H(+)(out)</text>
        <dbReference type="Rhea" id="RHEA:11436"/>
        <dbReference type="Rhea" id="RHEA-COMP:10350"/>
        <dbReference type="Rhea" id="RHEA-COMP:14399"/>
        <dbReference type="ChEBI" id="CHEBI:15377"/>
        <dbReference type="ChEBI" id="CHEBI:15378"/>
        <dbReference type="ChEBI" id="CHEBI:15379"/>
        <dbReference type="ChEBI" id="CHEBI:29033"/>
        <dbReference type="ChEBI" id="CHEBI:29034"/>
        <dbReference type="EC" id="7.1.1.9"/>
    </reaction>
</comment>
<dbReference type="GO" id="GO:0042773">
    <property type="term" value="P:ATP synthesis coupled electron transport"/>
    <property type="evidence" value="ECO:0007669"/>
    <property type="project" value="TreeGrafter"/>
</dbReference>
<evidence type="ECO:0000313" key="19">
    <source>
        <dbReference type="Proteomes" id="UP000054785"/>
    </source>
</evidence>
<keyword evidence="7 17" id="KW-0479">Metal-binding</keyword>
<dbReference type="GO" id="GO:0004129">
    <property type="term" value="F:cytochrome-c oxidase activity"/>
    <property type="evidence" value="ECO:0007669"/>
    <property type="project" value="UniProtKB-EC"/>
</dbReference>
<keyword evidence="19" id="KW-1185">Reference proteome</keyword>
<comment type="cofactor">
    <cofactor evidence="17">
        <name>Cu cation</name>
        <dbReference type="ChEBI" id="CHEBI:23378"/>
    </cofactor>
    <text evidence="17">Binds a copper A center.</text>
</comment>
<dbReference type="InterPro" id="IPR008972">
    <property type="entry name" value="Cupredoxin"/>
</dbReference>
<dbReference type="SUPFAM" id="SSF81464">
    <property type="entry name" value="Cytochrome c oxidase subunit II-like, transmembrane region"/>
    <property type="match status" value="1"/>
</dbReference>
<dbReference type="InterPro" id="IPR002429">
    <property type="entry name" value="CcO_II-like_C"/>
</dbReference>
<dbReference type="SUPFAM" id="SSF49503">
    <property type="entry name" value="Cupredoxins"/>
    <property type="match status" value="1"/>
</dbReference>
<keyword evidence="3 16" id="KW-0813">Transport</keyword>
<evidence type="ECO:0000256" key="7">
    <source>
        <dbReference type="ARBA" id="ARBA00022723"/>
    </source>
</evidence>
<evidence type="ECO:0000256" key="16">
    <source>
        <dbReference type="RuleBase" id="RU000456"/>
    </source>
</evidence>
<dbReference type="EC" id="7.1.1.9" evidence="17"/>
<evidence type="ECO:0000256" key="9">
    <source>
        <dbReference type="ARBA" id="ARBA00022982"/>
    </source>
</evidence>
<keyword evidence="4" id="KW-0349">Heme</keyword>
<dbReference type="PROSITE" id="PS50857">
    <property type="entry name" value="COX2_CUA"/>
    <property type="match status" value="1"/>
</dbReference>
<dbReference type="InterPro" id="IPR036909">
    <property type="entry name" value="Cyt_c-like_dom_sf"/>
</dbReference>
<dbReference type="InterPro" id="IPR011759">
    <property type="entry name" value="Cyt_c_oxidase_su2_TM_dom"/>
</dbReference>
<dbReference type="PROSITE" id="PS00078">
    <property type="entry name" value="COX2"/>
    <property type="match status" value="1"/>
</dbReference>
<keyword evidence="10" id="KW-1133">Transmembrane helix</keyword>
<evidence type="ECO:0000256" key="6">
    <source>
        <dbReference type="ARBA" id="ARBA00022692"/>
    </source>
</evidence>
<protein>
    <recommendedName>
        <fullName evidence="17">Cytochrome c oxidase subunit 2</fullName>
        <ecNumber evidence="17">7.1.1.9</ecNumber>
    </recommendedName>
</protein>
<evidence type="ECO:0000256" key="11">
    <source>
        <dbReference type="ARBA" id="ARBA00023004"/>
    </source>
</evidence>
<keyword evidence="5 16" id="KW-0679">Respiratory chain</keyword>
<dbReference type="PROSITE" id="PS50999">
    <property type="entry name" value="COX2_TM"/>
    <property type="match status" value="1"/>
</dbReference>
<comment type="similarity">
    <text evidence="2 16">Belongs to the cytochrome c oxidase subunit 2 family.</text>
</comment>
<dbReference type="InterPro" id="IPR036257">
    <property type="entry name" value="Cyt_c_oxidase_su2_TM_sf"/>
</dbReference>
<dbReference type="PRINTS" id="PR01166">
    <property type="entry name" value="CYCOXIDASEII"/>
</dbReference>
<evidence type="ECO:0000256" key="13">
    <source>
        <dbReference type="ARBA" id="ARBA00023136"/>
    </source>
</evidence>
<dbReference type="Pfam" id="PF13442">
    <property type="entry name" value="Cytochrome_CBB3"/>
    <property type="match status" value="1"/>
</dbReference>
<dbReference type="InterPro" id="IPR009056">
    <property type="entry name" value="Cyt_c-like_dom"/>
</dbReference>
<proteinExistence type="inferred from homology"/>
<gene>
    <name evidence="18" type="primary">coxB</name>
    <name evidence="18" type="ORF">Lgee_0542</name>
</gene>
<evidence type="ECO:0000256" key="1">
    <source>
        <dbReference type="ARBA" id="ARBA00004141"/>
    </source>
</evidence>
<dbReference type="OrthoDB" id="9781261at2"/>
<comment type="subcellular location">
    <subcellularLocation>
        <location evidence="16">Cell membrane</location>
        <topology evidence="16">Multi-pass membrane protein</topology>
    </subcellularLocation>
    <subcellularLocation>
        <location evidence="1">Membrane</location>
        <topology evidence="1">Multi-pass membrane protein</topology>
    </subcellularLocation>
</comment>
<evidence type="ECO:0000256" key="2">
    <source>
        <dbReference type="ARBA" id="ARBA00007866"/>
    </source>
</evidence>
<sequence>MQNWFNGARLSAWFMGLFGTHAVYAQADTWQLNMYKGVTPISRDMYDLHMIAMAVCAVIGIIVFGVMIYSLIHHRKSRGYTPAKFHDNPRLEIFWAVIPFLILVALAVPATKILIRMEDNADSDVTIKVVGSQWKWQYQYLDQGIQFFSNLSTPYDQIQNRQDKGEWYLLEVDKPLVLPVHRKIRFLVTSTDVIHSWWVPELGVKRDAIPGFMYEAWAVIDKPGVYRGQCAELCGINHGFMPIVVQAVSEKDFETWVSAQTQVEDRYAAVEKEPEAQKTLSRAELINLGRDKYNQLCAACHKADGTGLPPLYPPLKGSSVAVGKPISRHIEMILNGIAGSAMQPYRDLLTDEEVAAIATYERNAWGNNTDDTIQAADVARVRQENTVAPTVVNKAKAGGLR</sequence>
<name>A0A0W0U6J9_9GAMM</name>
<dbReference type="PANTHER" id="PTHR22888">
    <property type="entry name" value="CYTOCHROME C OXIDASE, SUBUNIT II"/>
    <property type="match status" value="1"/>
</dbReference>
<reference evidence="18 19" key="1">
    <citation type="submission" date="2015-11" db="EMBL/GenBank/DDBJ databases">
        <title>Genomic analysis of 38 Legionella species identifies large and diverse effector repertoires.</title>
        <authorList>
            <person name="Burstein D."/>
            <person name="Amaro F."/>
            <person name="Zusman T."/>
            <person name="Lifshitz Z."/>
            <person name="Cohen O."/>
            <person name="Gilbert J.A."/>
            <person name="Pupko T."/>
            <person name="Shuman H.A."/>
            <person name="Segal G."/>
        </authorList>
    </citation>
    <scope>NUCLEOTIDE SEQUENCE [LARGE SCALE GENOMIC DNA]</scope>
    <source>
        <strain evidence="18 19">ATCC 49504</strain>
    </source>
</reference>
<dbReference type="Gene3D" id="2.60.40.420">
    <property type="entry name" value="Cupredoxins - blue copper proteins"/>
    <property type="match status" value="1"/>
</dbReference>
<dbReference type="GO" id="GO:0005886">
    <property type="term" value="C:plasma membrane"/>
    <property type="evidence" value="ECO:0007669"/>
    <property type="project" value="UniProtKB-SubCell"/>
</dbReference>
<dbReference type="Gene3D" id="1.10.760.10">
    <property type="entry name" value="Cytochrome c-like domain"/>
    <property type="match status" value="1"/>
</dbReference>
<dbReference type="AlphaFoldDB" id="A0A0W0U6J9"/>
<dbReference type="InterPro" id="IPR001505">
    <property type="entry name" value="Copper_CuA"/>
</dbReference>
<dbReference type="NCBIfam" id="TIGR02866">
    <property type="entry name" value="CoxB"/>
    <property type="match status" value="1"/>
</dbReference>
<dbReference type="GO" id="GO:0016491">
    <property type="term" value="F:oxidoreductase activity"/>
    <property type="evidence" value="ECO:0007669"/>
    <property type="project" value="InterPro"/>
</dbReference>
<dbReference type="PANTHER" id="PTHR22888:SF9">
    <property type="entry name" value="CYTOCHROME C OXIDASE SUBUNIT 2"/>
    <property type="match status" value="1"/>
</dbReference>
<dbReference type="PATRIC" id="fig|45065.4.peg.580"/>
<evidence type="ECO:0000256" key="17">
    <source>
        <dbReference type="RuleBase" id="RU004024"/>
    </source>
</evidence>
<dbReference type="Pfam" id="PF02790">
    <property type="entry name" value="COX2_TM"/>
    <property type="match status" value="1"/>
</dbReference>
<dbReference type="GO" id="GO:0020037">
    <property type="term" value="F:heme binding"/>
    <property type="evidence" value="ECO:0007669"/>
    <property type="project" value="InterPro"/>
</dbReference>
<evidence type="ECO:0000256" key="5">
    <source>
        <dbReference type="ARBA" id="ARBA00022660"/>
    </source>
</evidence>
<keyword evidence="6 16" id="KW-0812">Transmembrane</keyword>
<comment type="function">
    <text evidence="14 17">Subunits I and II form the functional core of the enzyme complex. Electrons originating in cytochrome c are transferred via heme a and Cu(A) to the binuclear center formed by heme a3 and Cu(B).</text>
</comment>
<evidence type="ECO:0000256" key="4">
    <source>
        <dbReference type="ARBA" id="ARBA00022617"/>
    </source>
</evidence>
<keyword evidence="11" id="KW-0408">Iron</keyword>
<evidence type="ECO:0000256" key="10">
    <source>
        <dbReference type="ARBA" id="ARBA00022989"/>
    </source>
</evidence>
<keyword evidence="13" id="KW-0472">Membrane</keyword>
<dbReference type="InterPro" id="IPR014222">
    <property type="entry name" value="Cyt_c_oxidase_su2"/>
</dbReference>
<evidence type="ECO:0000256" key="3">
    <source>
        <dbReference type="ARBA" id="ARBA00022448"/>
    </source>
</evidence>
<dbReference type="Proteomes" id="UP000054785">
    <property type="component" value="Unassembled WGS sequence"/>
</dbReference>
<evidence type="ECO:0000256" key="15">
    <source>
        <dbReference type="ARBA" id="ARBA00047816"/>
    </source>
</evidence>
<dbReference type="EMBL" id="LNYC01000012">
    <property type="protein sequence ID" value="KTD03191.1"/>
    <property type="molecule type" value="Genomic_DNA"/>
</dbReference>
<keyword evidence="12 17" id="KW-0186">Copper</keyword>
<comment type="caution">
    <text evidence="18">The sequence shown here is derived from an EMBL/GenBank/DDBJ whole genome shotgun (WGS) entry which is preliminary data.</text>
</comment>